<dbReference type="Proteomes" id="UP000292957">
    <property type="component" value="Unassembled WGS sequence"/>
</dbReference>
<feature type="region of interest" description="Disordered" evidence="1">
    <location>
        <begin position="15"/>
        <end position="203"/>
    </location>
</feature>
<evidence type="ECO:0000256" key="1">
    <source>
        <dbReference type="SAM" id="MobiDB-lite"/>
    </source>
</evidence>
<dbReference type="OrthoDB" id="2646484at2759"/>
<name>A0A4Q9N1H1_9APHY</name>
<organism evidence="2">
    <name type="scientific">Dichomitus squalens</name>
    <dbReference type="NCBI Taxonomy" id="114155"/>
    <lineage>
        <taxon>Eukaryota</taxon>
        <taxon>Fungi</taxon>
        <taxon>Dikarya</taxon>
        <taxon>Basidiomycota</taxon>
        <taxon>Agaricomycotina</taxon>
        <taxon>Agaricomycetes</taxon>
        <taxon>Polyporales</taxon>
        <taxon>Polyporaceae</taxon>
        <taxon>Dichomitus</taxon>
    </lineage>
</organism>
<accession>A0A4Q9N1H1</accession>
<reference evidence="2" key="1">
    <citation type="submission" date="2019-01" db="EMBL/GenBank/DDBJ databases">
        <title>Draft genome sequences of three monokaryotic isolates of the white-rot basidiomycete fungus Dichomitus squalens.</title>
        <authorList>
            <consortium name="DOE Joint Genome Institute"/>
            <person name="Lopez S.C."/>
            <person name="Andreopoulos B."/>
            <person name="Pangilinan J."/>
            <person name="Lipzen A."/>
            <person name="Riley R."/>
            <person name="Ahrendt S."/>
            <person name="Ng V."/>
            <person name="Barry K."/>
            <person name="Daum C."/>
            <person name="Grigoriev I.V."/>
            <person name="Hilden K.S."/>
            <person name="Makela M.R."/>
            <person name="de Vries R.P."/>
        </authorList>
    </citation>
    <scope>NUCLEOTIDE SEQUENCE [LARGE SCALE GENOMIC DNA]</scope>
    <source>
        <strain evidence="2">OM18370.1</strain>
    </source>
</reference>
<feature type="compositionally biased region" description="Low complexity" evidence="1">
    <location>
        <begin position="149"/>
        <end position="175"/>
    </location>
</feature>
<dbReference type="EMBL" id="ML143389">
    <property type="protein sequence ID" value="TBU33965.1"/>
    <property type="molecule type" value="Genomic_DNA"/>
</dbReference>
<protein>
    <submittedName>
        <fullName evidence="2">Uncharacterized protein</fullName>
    </submittedName>
</protein>
<gene>
    <name evidence="2" type="ORF">BD311DRAFT_650622</name>
</gene>
<dbReference type="AlphaFoldDB" id="A0A4Q9N1H1"/>
<proteinExistence type="predicted"/>
<evidence type="ECO:0000313" key="2">
    <source>
        <dbReference type="EMBL" id="TBU33965.1"/>
    </source>
</evidence>
<sequence>MARHPAVRALACRRPLSARQPVSPKLIVGSGPGGAVVGAPSLQSPYSRMPAPPKKSADERRAPLKTVSVRQNAPPERKPPSASPRSPVKPTPARTAARKGAPAVSPESVRRPGPGAGTPGGKENVVQHVLRTVSAPSTPKRKGDENAARRATVSVSSATQLRPAAACGGAPVAAGTMASQKNGGSSGSRMPVPLRSIFTKLRA</sequence>